<comment type="caution">
    <text evidence="1">The sequence shown here is derived from an EMBL/GenBank/DDBJ whole genome shotgun (WGS) entry which is preliminary data.</text>
</comment>
<gene>
    <name evidence="1" type="ORF">NQ314_020991</name>
</gene>
<keyword evidence="2" id="KW-1185">Reference proteome</keyword>
<accession>A0AAV8WJA0</accession>
<evidence type="ECO:0000313" key="1">
    <source>
        <dbReference type="EMBL" id="KAJ8926627.1"/>
    </source>
</evidence>
<dbReference type="InterPro" id="IPR050951">
    <property type="entry name" value="Retrovirus_Pol_polyprotein"/>
</dbReference>
<sequence length="146" mass="16611">MRLMQYNYTVIYIPGKDLVVVDALSRSPLAQSCPQAEELTLEVNVFVNRIIESLPATDDFISKIINEQSSNPICSKLKQFALTEWPTKSNLAIELIPYYQYRHDINFSGNLLLKGTRIIIPPSLHKQVLEFIHEGHQGIVKCKARA</sequence>
<dbReference type="PANTHER" id="PTHR37984">
    <property type="entry name" value="PROTEIN CBG26694"/>
    <property type="match status" value="1"/>
</dbReference>
<dbReference type="PANTHER" id="PTHR37984:SF5">
    <property type="entry name" value="PROTEIN NYNRIN-LIKE"/>
    <property type="match status" value="1"/>
</dbReference>
<protein>
    <recommendedName>
        <fullName evidence="3">Integrase zinc-binding domain-containing protein</fullName>
    </recommendedName>
</protein>
<reference evidence="1" key="1">
    <citation type="journal article" date="2023" name="Insect Mol. Biol.">
        <title>Genome sequencing provides insights into the evolution of gene families encoding plant cell wall-degrading enzymes in longhorned beetles.</title>
        <authorList>
            <person name="Shin N.R."/>
            <person name="Okamura Y."/>
            <person name="Kirsch R."/>
            <person name="Pauchet Y."/>
        </authorList>
    </citation>
    <scope>NUCLEOTIDE SEQUENCE</scope>
    <source>
        <strain evidence="1">RBIC_L_NR</strain>
    </source>
</reference>
<organism evidence="1 2">
    <name type="scientific">Rhamnusium bicolor</name>
    <dbReference type="NCBI Taxonomy" id="1586634"/>
    <lineage>
        <taxon>Eukaryota</taxon>
        <taxon>Metazoa</taxon>
        <taxon>Ecdysozoa</taxon>
        <taxon>Arthropoda</taxon>
        <taxon>Hexapoda</taxon>
        <taxon>Insecta</taxon>
        <taxon>Pterygota</taxon>
        <taxon>Neoptera</taxon>
        <taxon>Endopterygota</taxon>
        <taxon>Coleoptera</taxon>
        <taxon>Polyphaga</taxon>
        <taxon>Cucujiformia</taxon>
        <taxon>Chrysomeloidea</taxon>
        <taxon>Cerambycidae</taxon>
        <taxon>Lepturinae</taxon>
        <taxon>Rhagiini</taxon>
        <taxon>Rhamnusium</taxon>
    </lineage>
</organism>
<proteinExistence type="predicted"/>
<evidence type="ECO:0000313" key="2">
    <source>
        <dbReference type="Proteomes" id="UP001162156"/>
    </source>
</evidence>
<dbReference type="Proteomes" id="UP001162156">
    <property type="component" value="Unassembled WGS sequence"/>
</dbReference>
<evidence type="ECO:0008006" key="3">
    <source>
        <dbReference type="Google" id="ProtNLM"/>
    </source>
</evidence>
<dbReference type="EMBL" id="JANEYF010005829">
    <property type="protein sequence ID" value="KAJ8926627.1"/>
    <property type="molecule type" value="Genomic_DNA"/>
</dbReference>
<name>A0AAV8WJA0_9CUCU</name>
<dbReference type="AlphaFoldDB" id="A0AAV8WJA0"/>